<proteinExistence type="predicted"/>
<dbReference type="InterPro" id="IPR008906">
    <property type="entry name" value="HATC_C_dom"/>
</dbReference>
<keyword evidence="3" id="KW-1185">Reference proteome</keyword>
<dbReference type="SUPFAM" id="SSF53098">
    <property type="entry name" value="Ribonuclease H-like"/>
    <property type="match status" value="1"/>
</dbReference>
<feature type="domain" description="HAT C-terminal dimerisation" evidence="1">
    <location>
        <begin position="71"/>
        <end position="123"/>
    </location>
</feature>
<gene>
    <name evidence="2" type="ORF">OUZ56_012574</name>
</gene>
<evidence type="ECO:0000313" key="3">
    <source>
        <dbReference type="Proteomes" id="UP001234178"/>
    </source>
</evidence>
<dbReference type="EMBL" id="JAOYFB010000002">
    <property type="protein sequence ID" value="KAK4007417.1"/>
    <property type="molecule type" value="Genomic_DNA"/>
</dbReference>
<dbReference type="Proteomes" id="UP001234178">
    <property type="component" value="Unassembled WGS sequence"/>
</dbReference>
<evidence type="ECO:0000259" key="1">
    <source>
        <dbReference type="Pfam" id="PF05699"/>
    </source>
</evidence>
<organism evidence="2 3">
    <name type="scientific">Daphnia magna</name>
    <dbReference type="NCBI Taxonomy" id="35525"/>
    <lineage>
        <taxon>Eukaryota</taxon>
        <taxon>Metazoa</taxon>
        <taxon>Ecdysozoa</taxon>
        <taxon>Arthropoda</taxon>
        <taxon>Crustacea</taxon>
        <taxon>Branchiopoda</taxon>
        <taxon>Diplostraca</taxon>
        <taxon>Cladocera</taxon>
        <taxon>Anomopoda</taxon>
        <taxon>Daphniidae</taxon>
        <taxon>Daphnia</taxon>
    </lineage>
</organism>
<evidence type="ECO:0000313" key="2">
    <source>
        <dbReference type="EMBL" id="KAK4007417.1"/>
    </source>
</evidence>
<comment type="caution">
    <text evidence="2">The sequence shown here is derived from an EMBL/GenBank/DDBJ whole genome shotgun (WGS) entry which is preliminary data.</text>
</comment>
<name>A0ABQ9Z3E0_9CRUS</name>
<accession>A0ABQ9Z3E0</accession>
<dbReference type="Pfam" id="PF05699">
    <property type="entry name" value="Dimer_Tnp_hAT"/>
    <property type="match status" value="1"/>
</dbReference>
<protein>
    <recommendedName>
        <fullName evidence="1">HAT C-terminal dimerisation domain-containing protein</fullName>
    </recommendedName>
</protein>
<sequence length="128" mass="14674">MEKLKHNSEVKHCKSIVNNLINSVKKRFAECFDDEELKIAAISLKKKKVCTEANEVELFLADESTETSSLENYPTLKKMYMKYNAALPSSASVERLFSARGLILIPTRANHSDENFEKLLFLKVNKFE</sequence>
<reference evidence="2 3" key="1">
    <citation type="journal article" date="2023" name="Nucleic Acids Res.">
        <title>The hologenome of Daphnia magna reveals possible DNA methylation and microbiome-mediated evolution of the host genome.</title>
        <authorList>
            <person name="Chaturvedi A."/>
            <person name="Li X."/>
            <person name="Dhandapani V."/>
            <person name="Marshall H."/>
            <person name="Kissane S."/>
            <person name="Cuenca-Cambronero M."/>
            <person name="Asole G."/>
            <person name="Calvet F."/>
            <person name="Ruiz-Romero M."/>
            <person name="Marangio P."/>
            <person name="Guigo R."/>
            <person name="Rago D."/>
            <person name="Mirbahai L."/>
            <person name="Eastwood N."/>
            <person name="Colbourne J.K."/>
            <person name="Zhou J."/>
            <person name="Mallon E."/>
            <person name="Orsini L."/>
        </authorList>
    </citation>
    <scope>NUCLEOTIDE SEQUENCE [LARGE SCALE GENOMIC DNA]</scope>
    <source>
        <strain evidence="2">LRV0_1</strain>
    </source>
</reference>
<dbReference type="InterPro" id="IPR012337">
    <property type="entry name" value="RNaseH-like_sf"/>
</dbReference>